<dbReference type="Proteomes" id="UP001430954">
    <property type="component" value="Unassembled WGS sequence"/>
</dbReference>
<evidence type="ECO:0000313" key="2">
    <source>
        <dbReference type="Proteomes" id="UP001430954"/>
    </source>
</evidence>
<dbReference type="EMBL" id="JAINZW010000002">
    <property type="protein sequence ID" value="MBZ4039312.1"/>
    <property type="molecule type" value="Genomic_DNA"/>
</dbReference>
<dbReference type="RefSeq" id="WP_223675688.1">
    <property type="nucleotide sequence ID" value="NZ_JAINZW010000002.1"/>
</dbReference>
<reference evidence="1 2" key="1">
    <citation type="submission" date="2021-09" db="EMBL/GenBank/DDBJ databases">
        <title>Lysobacter sp. 13A isolated from the river sediment.</title>
        <authorList>
            <person name="Liu H."/>
            <person name="Li S."/>
            <person name="Mao S."/>
        </authorList>
    </citation>
    <scope>NUCLEOTIDE SEQUENCE [LARGE SCALE GENOMIC DNA]</scope>
    <source>
        <strain evidence="1 2">13A</strain>
    </source>
</reference>
<protein>
    <submittedName>
        <fullName evidence="1">Uncharacterized protein</fullName>
    </submittedName>
</protein>
<comment type="caution">
    <text evidence="1">The sequence shown here is derived from an EMBL/GenBank/DDBJ whole genome shotgun (WGS) entry which is preliminary data.</text>
</comment>
<name>A0ABS7T609_9GAMM</name>
<gene>
    <name evidence="1" type="ORF">K6753_07175</name>
</gene>
<keyword evidence="2" id="KW-1185">Reference proteome</keyword>
<organism evidence="1 2">
    <name type="scientific">Novilysobacter selenitireducens</name>
    <dbReference type="NCBI Taxonomy" id="2872639"/>
    <lineage>
        <taxon>Bacteria</taxon>
        <taxon>Pseudomonadati</taxon>
        <taxon>Pseudomonadota</taxon>
        <taxon>Gammaproteobacteria</taxon>
        <taxon>Lysobacterales</taxon>
        <taxon>Lysobacteraceae</taxon>
        <taxon>Novilysobacter</taxon>
    </lineage>
</organism>
<proteinExistence type="predicted"/>
<sequence>MTKQAHAARVQLAEEADRLIREVAAGEWDHVAEIQVSPVGEWPLVVASLASACPGFSIVQYQEALRRSFRDNR</sequence>
<accession>A0ABS7T609</accession>
<evidence type="ECO:0000313" key="1">
    <source>
        <dbReference type="EMBL" id="MBZ4039312.1"/>
    </source>
</evidence>